<sequence length="267" mass="31500">MSSAIGIPILGIWTIGFPAFVFTRLLKLRGKLNEQINLKLYGLFYVGLNDSTFYWEIILVNLRKFIIIATGTFVTKEKQQMKILVLFGGLFFVDSEVQKNDSLLTGLFFMILLYNAYFLLNWVVRFMLILLRIHAQKFKRFQSLGKYIEKIVTYEQDLQIYMGKIEEEKKKKVVQNELAQNTQIQSESGVHYAAHKLEHIADQVHNVYLDEIEQKSQTYHQSKGYETYQKDKTQSSKENKGIQWREWLFNIYQQKIQKEKLISLLSQ</sequence>
<dbReference type="Proteomes" id="UP000039865">
    <property type="component" value="Unassembled WGS sequence"/>
</dbReference>
<evidence type="ECO:0000256" key="1">
    <source>
        <dbReference type="SAM" id="Phobius"/>
    </source>
</evidence>
<evidence type="ECO:0000313" key="3">
    <source>
        <dbReference type="Proteomes" id="UP000039865"/>
    </source>
</evidence>
<keyword evidence="1" id="KW-0812">Transmembrane</keyword>
<gene>
    <name evidence="2" type="primary">Contig4384.g4684</name>
    <name evidence="2" type="ORF">STYLEM_5021</name>
</gene>
<keyword evidence="1" id="KW-1133">Transmembrane helix</keyword>
<evidence type="ECO:0008006" key="4">
    <source>
        <dbReference type="Google" id="ProtNLM"/>
    </source>
</evidence>
<dbReference type="InParanoid" id="A0A078A1P0"/>
<reference evidence="2 3" key="1">
    <citation type="submission" date="2014-06" db="EMBL/GenBank/DDBJ databases">
        <authorList>
            <person name="Swart Estienne"/>
        </authorList>
    </citation>
    <scope>NUCLEOTIDE SEQUENCE [LARGE SCALE GENOMIC DNA]</scope>
    <source>
        <strain evidence="2 3">130c</strain>
    </source>
</reference>
<accession>A0A078A1P0</accession>
<proteinExistence type="predicted"/>
<feature type="transmembrane region" description="Helical" evidence="1">
    <location>
        <begin position="6"/>
        <end position="26"/>
    </location>
</feature>
<dbReference type="OrthoDB" id="296659at2759"/>
<dbReference type="EMBL" id="CCKQ01004876">
    <property type="protein sequence ID" value="CDW76025.1"/>
    <property type="molecule type" value="Genomic_DNA"/>
</dbReference>
<dbReference type="AlphaFoldDB" id="A0A078A1P0"/>
<keyword evidence="1" id="KW-0472">Membrane</keyword>
<keyword evidence="3" id="KW-1185">Reference proteome</keyword>
<organism evidence="2 3">
    <name type="scientific">Stylonychia lemnae</name>
    <name type="common">Ciliate</name>
    <dbReference type="NCBI Taxonomy" id="5949"/>
    <lineage>
        <taxon>Eukaryota</taxon>
        <taxon>Sar</taxon>
        <taxon>Alveolata</taxon>
        <taxon>Ciliophora</taxon>
        <taxon>Intramacronucleata</taxon>
        <taxon>Spirotrichea</taxon>
        <taxon>Stichotrichia</taxon>
        <taxon>Sporadotrichida</taxon>
        <taxon>Oxytrichidae</taxon>
        <taxon>Stylonychinae</taxon>
        <taxon>Stylonychia</taxon>
    </lineage>
</organism>
<protein>
    <recommendedName>
        <fullName evidence="4">Transmembrane protein</fullName>
    </recommendedName>
</protein>
<name>A0A078A1P0_STYLE</name>
<feature type="transmembrane region" description="Helical" evidence="1">
    <location>
        <begin position="107"/>
        <end position="131"/>
    </location>
</feature>
<evidence type="ECO:0000313" key="2">
    <source>
        <dbReference type="EMBL" id="CDW76025.1"/>
    </source>
</evidence>